<dbReference type="AlphaFoldDB" id="A0A7S0CI79"/>
<proteinExistence type="predicted"/>
<accession>A0A7S0CI79</accession>
<dbReference type="InterPro" id="IPR027417">
    <property type="entry name" value="P-loop_NTPase"/>
</dbReference>
<gene>
    <name evidence="1" type="ORF">PINE0816_LOCUS19881</name>
</gene>
<organism evidence="1">
    <name type="scientific">Proboscia inermis</name>
    <dbReference type="NCBI Taxonomy" id="420281"/>
    <lineage>
        <taxon>Eukaryota</taxon>
        <taxon>Sar</taxon>
        <taxon>Stramenopiles</taxon>
        <taxon>Ochrophyta</taxon>
        <taxon>Bacillariophyta</taxon>
        <taxon>Coscinodiscophyceae</taxon>
        <taxon>Rhizosoleniophycidae</taxon>
        <taxon>Rhizosoleniales</taxon>
        <taxon>Rhizosoleniaceae</taxon>
        <taxon>Proboscia</taxon>
    </lineage>
</organism>
<protein>
    <submittedName>
        <fullName evidence="1">Uncharacterized protein</fullName>
    </submittedName>
</protein>
<dbReference type="EMBL" id="HBEL01042672">
    <property type="protein sequence ID" value="CAD8423723.1"/>
    <property type="molecule type" value="Transcribed_RNA"/>
</dbReference>
<dbReference type="Gene3D" id="3.40.50.300">
    <property type="entry name" value="P-loop containing nucleotide triphosphate hydrolases"/>
    <property type="match status" value="1"/>
</dbReference>
<evidence type="ECO:0000313" key="1">
    <source>
        <dbReference type="EMBL" id="CAD8423723.1"/>
    </source>
</evidence>
<name>A0A7S0CI79_9STRA</name>
<reference evidence="1" key="1">
    <citation type="submission" date="2021-01" db="EMBL/GenBank/DDBJ databases">
        <authorList>
            <person name="Corre E."/>
            <person name="Pelletier E."/>
            <person name="Niang G."/>
            <person name="Scheremetjew M."/>
            <person name="Finn R."/>
            <person name="Kale V."/>
            <person name="Holt S."/>
            <person name="Cochrane G."/>
            <person name="Meng A."/>
            <person name="Brown T."/>
            <person name="Cohen L."/>
        </authorList>
    </citation>
    <scope>NUCLEOTIDE SEQUENCE</scope>
    <source>
        <strain evidence="1">CCAP1064/1</strain>
    </source>
</reference>
<sequence length="254" mass="28560">MAKYGKTSAGMREQVPWGKHTPVHWRLHHKAIAASKDVNQADVLPVLAIKDPFTWMTSMCRHPYAAEWYHGDDRCPNLVALTEKELMMAKTQRKHDTNIGNGKMQRLRDDGTTTIPVSVRYAAGSYTHHESLVDLWNTYYKNWVTTASSSPASDSTGGFPHLVIRFEDLIFHTEYVITSICGCAGGTIKQGTAFSYVGDSAKQGQSHEGSSGLFSALSRYGNSTLRIKSFQKEDLKFARKELDFDLLKYFHYNG</sequence>